<sequence length="66" mass="6660">MLWAGYGYGGFGGNTASNGTYAISVSFSVSASPDGSATPYTVGGSGSNVENSLLMDLDPLVMGQFK</sequence>
<keyword evidence="1" id="KW-0496">Mitochondrion</keyword>
<gene>
    <name evidence="1" type="ORF">ABT39_MTgene3880</name>
</gene>
<dbReference type="EMBL" id="LKAM01000003">
    <property type="protein sequence ID" value="KUM49331.1"/>
    <property type="molecule type" value="Genomic_DNA"/>
</dbReference>
<evidence type="ECO:0000313" key="1">
    <source>
        <dbReference type="EMBL" id="KUM49331.1"/>
    </source>
</evidence>
<dbReference type="AlphaFoldDB" id="A0A101M1I9"/>
<proteinExistence type="predicted"/>
<geneLocation type="mitochondrion" evidence="1"/>
<comment type="caution">
    <text evidence="1">The sequence shown here is derived from an EMBL/GenBank/DDBJ whole genome shotgun (WGS) entry which is preliminary data.</text>
</comment>
<protein>
    <submittedName>
        <fullName evidence="1">Uncharacterized protein</fullName>
    </submittedName>
</protein>
<accession>A0A101M1I9</accession>
<reference evidence="1" key="1">
    <citation type="journal article" date="2015" name="Genome Biol. Evol.">
        <title>Organellar Genomes of White Spruce (Picea glauca): Assembly and Annotation.</title>
        <authorList>
            <person name="Jackman S.D."/>
            <person name="Warren R.L."/>
            <person name="Gibb E.A."/>
            <person name="Vandervalk B.P."/>
            <person name="Mohamadi H."/>
            <person name="Chu J."/>
            <person name="Raymond A."/>
            <person name="Pleasance S."/>
            <person name="Coope R."/>
            <person name="Wildung M.R."/>
            <person name="Ritland C.E."/>
            <person name="Bousquet J."/>
            <person name="Jones S.J."/>
            <person name="Bohlmann J."/>
            <person name="Birol I."/>
        </authorList>
    </citation>
    <scope>NUCLEOTIDE SEQUENCE [LARGE SCALE GENOMIC DNA]</scope>
    <source>
        <tissue evidence="1">Flushing bud</tissue>
    </source>
</reference>
<name>A0A101M1I9_PICGL</name>
<organism evidence="1">
    <name type="scientific">Picea glauca</name>
    <name type="common">White spruce</name>
    <name type="synonym">Pinus glauca</name>
    <dbReference type="NCBI Taxonomy" id="3330"/>
    <lineage>
        <taxon>Eukaryota</taxon>
        <taxon>Viridiplantae</taxon>
        <taxon>Streptophyta</taxon>
        <taxon>Embryophyta</taxon>
        <taxon>Tracheophyta</taxon>
        <taxon>Spermatophyta</taxon>
        <taxon>Pinopsida</taxon>
        <taxon>Pinidae</taxon>
        <taxon>Conifers I</taxon>
        <taxon>Pinales</taxon>
        <taxon>Pinaceae</taxon>
        <taxon>Picea</taxon>
    </lineage>
</organism>